<evidence type="ECO:0000259" key="5">
    <source>
        <dbReference type="Pfam" id="PF04324"/>
    </source>
</evidence>
<dbReference type="Proteomes" id="UP001466331">
    <property type="component" value="Unassembled WGS sequence"/>
</dbReference>
<dbReference type="Gene3D" id="3.90.1010.10">
    <property type="match status" value="1"/>
</dbReference>
<reference evidence="6 7" key="1">
    <citation type="submission" date="2024-03" db="EMBL/GenBank/DDBJ databases">
        <title>Ignisphaera cupida sp. nov., a hyperthermophilic hydrolytic archaeon from a hot spring of Kamchatka, and proposal of Ignisphaeraceae fam. nov.</title>
        <authorList>
            <person name="Podosokorskaya O.A."/>
            <person name="Elcheninov A.G."/>
            <person name="Maltseva A.I."/>
            <person name="Zayulina K.S."/>
            <person name="Novikov A."/>
            <person name="Merkel A.Y."/>
        </authorList>
    </citation>
    <scope>NUCLEOTIDE SEQUENCE [LARGE SCALE GENOMIC DNA]</scope>
    <source>
        <strain evidence="6 7">38H-sp</strain>
    </source>
</reference>
<evidence type="ECO:0000256" key="3">
    <source>
        <dbReference type="ARBA" id="ARBA00023014"/>
    </source>
</evidence>
<dbReference type="EMBL" id="JBCHKQ010000002">
    <property type="protein sequence ID" value="MEM5948125.1"/>
    <property type="molecule type" value="Genomic_DNA"/>
</dbReference>
<keyword evidence="7" id="KW-1185">Reference proteome</keyword>
<dbReference type="Pfam" id="PF01592">
    <property type="entry name" value="NifU_N"/>
    <property type="match status" value="1"/>
</dbReference>
<organism evidence="6 7">
    <name type="scientific">Rarispira pelagica</name>
    <dbReference type="NCBI Taxonomy" id="3141764"/>
    <lineage>
        <taxon>Bacteria</taxon>
        <taxon>Pseudomonadati</taxon>
        <taxon>Spirochaetota</taxon>
        <taxon>Spirochaetia</taxon>
        <taxon>Winmispirales</taxon>
        <taxon>Winmispiraceae</taxon>
        <taxon>Rarispira</taxon>
    </lineage>
</organism>
<keyword evidence="1" id="KW-0479">Metal-binding</keyword>
<feature type="domain" description="NIF system FeS cluster assembly NifU N-terminal" evidence="4">
    <location>
        <begin position="6"/>
        <end position="130"/>
    </location>
</feature>
<proteinExistence type="predicted"/>
<dbReference type="InterPro" id="IPR007419">
    <property type="entry name" value="BFD-like_2Fe2S-bd_dom"/>
</dbReference>
<keyword evidence="2" id="KW-0408">Iron</keyword>
<evidence type="ECO:0000259" key="4">
    <source>
        <dbReference type="Pfam" id="PF01592"/>
    </source>
</evidence>
<accession>A0ABU9UBS8</accession>
<evidence type="ECO:0000256" key="2">
    <source>
        <dbReference type="ARBA" id="ARBA00023004"/>
    </source>
</evidence>
<dbReference type="InterPro" id="IPR002871">
    <property type="entry name" value="NIF_FeS_clus_asmbl_NifU_N"/>
</dbReference>
<dbReference type="SUPFAM" id="SSF82649">
    <property type="entry name" value="SufE/NifU"/>
    <property type="match status" value="1"/>
</dbReference>
<feature type="domain" description="BFD-like [2Fe-2S]-binding" evidence="5">
    <location>
        <begin position="142"/>
        <end position="191"/>
    </location>
</feature>
<dbReference type="CDD" id="cd06664">
    <property type="entry name" value="IscU_like"/>
    <property type="match status" value="1"/>
</dbReference>
<comment type="caution">
    <text evidence="6">The sequence shown here is derived from an EMBL/GenBank/DDBJ whole genome shotgun (WGS) entry which is preliminary data.</text>
</comment>
<keyword evidence="3" id="KW-0411">Iron-sulfur</keyword>
<evidence type="ECO:0000313" key="7">
    <source>
        <dbReference type="Proteomes" id="UP001466331"/>
    </source>
</evidence>
<name>A0ABU9UBS8_9SPIR</name>
<dbReference type="RefSeq" id="WP_420069571.1">
    <property type="nucleotide sequence ID" value="NZ_JBCHKQ010000002.1"/>
</dbReference>
<dbReference type="InterPro" id="IPR041854">
    <property type="entry name" value="BFD-like_2Fe2S-bd_dom_sf"/>
</dbReference>
<protein>
    <submittedName>
        <fullName evidence="6">Iron-sulfur cluster assembly scaffold protein</fullName>
    </submittedName>
</protein>
<dbReference type="Gene3D" id="1.10.10.1100">
    <property type="entry name" value="BFD-like [2Fe-2S]-binding domain"/>
    <property type="match status" value="1"/>
</dbReference>
<evidence type="ECO:0000313" key="6">
    <source>
        <dbReference type="EMBL" id="MEM5948125.1"/>
    </source>
</evidence>
<dbReference type="Pfam" id="PF04324">
    <property type="entry name" value="Fer2_BFD"/>
    <property type="match status" value="1"/>
</dbReference>
<dbReference type="PANTHER" id="PTHR10093">
    <property type="entry name" value="IRON-SULFUR CLUSTER ASSEMBLY ENZYME NIFU HOMOLOG"/>
    <property type="match status" value="1"/>
</dbReference>
<evidence type="ECO:0000256" key="1">
    <source>
        <dbReference type="ARBA" id="ARBA00022723"/>
    </source>
</evidence>
<sequence>MSDWLYSDIVQEHFMNPKNVLDVPEDEFSPDGRGLVGNVQCGDQMLVVIKVENDMIIDCRWKTYGCASAIASTSMLSEAVKGMHIKDAYKITPDQIVERLGGLPEHKIHCSVLGDKALRAAIEDYLKRTGREGEIEKQAAKVVCNCLNITEQDIESMVRDHGVRTWEELQEHTKIGTVCGKCKPKADELLHQFTHLYG</sequence>
<gene>
    <name evidence="6" type="ORF">WKV44_06185</name>
</gene>